<protein>
    <submittedName>
        <fullName evidence="2">Uncharacterized protein</fullName>
    </submittedName>
</protein>
<accession>A0ABV6Q4S6</accession>
<evidence type="ECO:0000313" key="2">
    <source>
        <dbReference type="EMBL" id="MFC0603277.1"/>
    </source>
</evidence>
<proteinExistence type="predicted"/>
<reference evidence="2 3" key="1">
    <citation type="submission" date="2024-09" db="EMBL/GenBank/DDBJ databases">
        <authorList>
            <person name="Sun Q."/>
            <person name="Mori K."/>
        </authorList>
    </citation>
    <scope>NUCLEOTIDE SEQUENCE [LARGE SCALE GENOMIC DNA]</scope>
    <source>
        <strain evidence="2 3">NCAIM B.02481</strain>
    </source>
</reference>
<keyword evidence="1" id="KW-1133">Transmembrane helix</keyword>
<dbReference type="RefSeq" id="WP_386058809.1">
    <property type="nucleotide sequence ID" value="NZ_JBHLTQ010000001.1"/>
</dbReference>
<organism evidence="2 3">
    <name type="scientific">Winogradskyella pulchriflava</name>
    <dbReference type="NCBI Taxonomy" id="1110688"/>
    <lineage>
        <taxon>Bacteria</taxon>
        <taxon>Pseudomonadati</taxon>
        <taxon>Bacteroidota</taxon>
        <taxon>Flavobacteriia</taxon>
        <taxon>Flavobacteriales</taxon>
        <taxon>Flavobacteriaceae</taxon>
        <taxon>Winogradskyella</taxon>
    </lineage>
</organism>
<evidence type="ECO:0000256" key="1">
    <source>
        <dbReference type="SAM" id="Phobius"/>
    </source>
</evidence>
<keyword evidence="1" id="KW-0472">Membrane</keyword>
<comment type="caution">
    <text evidence="2">The sequence shown here is derived from an EMBL/GenBank/DDBJ whole genome shotgun (WGS) entry which is preliminary data.</text>
</comment>
<evidence type="ECO:0000313" key="3">
    <source>
        <dbReference type="Proteomes" id="UP001589832"/>
    </source>
</evidence>
<gene>
    <name evidence="2" type="ORF">ACFFGA_01810</name>
</gene>
<name>A0ABV6Q4S6_9FLAO</name>
<dbReference type="Proteomes" id="UP001589832">
    <property type="component" value="Unassembled WGS sequence"/>
</dbReference>
<keyword evidence="1" id="KW-0812">Transmembrane</keyword>
<sequence length="479" mass="54746">MRFIAIALIIICYSINRVDAQSEWISIDTKDRSGDKNFQQVFQVVNEESGEFVTFFKYFKHFAAYLHSKEGELLNTFSANALPKYKNNYLGASINGNDYTLFFQNDYGTKFSALTINFSTSGFEFTDKINAIPNTESLIGSLEYKSHIYILTSLKRSSKLKLYKLINHNEVTEDVFDFSHIKFTSPRGFDITLNQLLDGGYDESKASLIENNEPGSLESSSKKNKLFLDGNKLILTNDTYDISTILLSIDLDNKTSDYTEFSKAAFDKKDRGSKSNSFVLDDYFFNLYASKEKLDFSIYDIHSKSLIKSITITENDSIAFKNSPIILEGGEFDNYRELERTKQFLRKVSNSNAGLFAYKQNDSYIITIGCSKTVEMSNQFAFVSGFFGGLAFGITTAILTPSYYSYTHTKSTRIECLFDEDFNSIDGTIPENGFDKIKAYVDNNTDIKFKHKSVFKIKEKYILGYFEKETGLYKYIKMD</sequence>
<keyword evidence="3" id="KW-1185">Reference proteome</keyword>
<dbReference type="EMBL" id="JBHLTQ010000001">
    <property type="protein sequence ID" value="MFC0603277.1"/>
    <property type="molecule type" value="Genomic_DNA"/>
</dbReference>
<feature type="transmembrane region" description="Helical" evidence="1">
    <location>
        <begin position="380"/>
        <end position="404"/>
    </location>
</feature>